<protein>
    <recommendedName>
        <fullName evidence="4">Ferrous iron transporter FeoA-like domain-containing protein</fullName>
    </recommendedName>
</protein>
<evidence type="ECO:0000259" key="4">
    <source>
        <dbReference type="SMART" id="SM00899"/>
    </source>
</evidence>
<dbReference type="SUPFAM" id="SSF46785">
    <property type="entry name" value="Winged helix' DNA-binding domain"/>
    <property type="match status" value="1"/>
</dbReference>
<dbReference type="InterPro" id="IPR036421">
    <property type="entry name" value="Fe_dep_repressor_sf"/>
</dbReference>
<dbReference type="InterPro" id="IPR007167">
    <property type="entry name" value="Fe-transptr_FeoA-like"/>
</dbReference>
<dbReference type="InterPro" id="IPR038157">
    <property type="entry name" value="FeoA_core_dom"/>
</dbReference>
<feature type="transmembrane region" description="Helical" evidence="3">
    <location>
        <begin position="6"/>
        <end position="23"/>
    </location>
</feature>
<dbReference type="GO" id="GO:0003700">
    <property type="term" value="F:DNA-binding transcription factor activity"/>
    <property type="evidence" value="ECO:0007669"/>
    <property type="project" value="InterPro"/>
</dbReference>
<feature type="region of interest" description="Disordered" evidence="2">
    <location>
        <begin position="154"/>
        <end position="177"/>
    </location>
</feature>
<dbReference type="PANTHER" id="PTHR33238">
    <property type="entry name" value="IRON (METAL) DEPENDENT REPRESSOR, DTXR FAMILY"/>
    <property type="match status" value="1"/>
</dbReference>
<comment type="caution">
    <text evidence="5">The sequence shown here is derived from an EMBL/GenBank/DDBJ whole genome shotgun (WGS) entry which is preliminary data.</text>
</comment>
<evidence type="ECO:0000313" key="5">
    <source>
        <dbReference type="EMBL" id="GEO20655.1"/>
    </source>
</evidence>
<accession>A0A512C8Y0</accession>
<keyword evidence="3" id="KW-1133">Transmembrane helix</keyword>
<evidence type="ECO:0000256" key="2">
    <source>
        <dbReference type="SAM" id="MobiDB-lite"/>
    </source>
</evidence>
<feature type="domain" description="Ferrous iron transporter FeoA-like" evidence="4">
    <location>
        <begin position="264"/>
        <end position="338"/>
    </location>
</feature>
<dbReference type="InterPro" id="IPR022689">
    <property type="entry name" value="Iron_dep_repressor"/>
</dbReference>
<name>A0A512C8Y0_9BACT</name>
<dbReference type="SMART" id="SM00529">
    <property type="entry name" value="HTH_DTXR"/>
    <property type="match status" value="1"/>
</dbReference>
<dbReference type="Pfam" id="PF04023">
    <property type="entry name" value="FeoA"/>
    <property type="match status" value="1"/>
</dbReference>
<evidence type="ECO:0000256" key="3">
    <source>
        <dbReference type="SAM" id="Phobius"/>
    </source>
</evidence>
<keyword evidence="3" id="KW-0812">Transmembrane</keyword>
<dbReference type="InterPro" id="IPR036388">
    <property type="entry name" value="WH-like_DNA-bd_sf"/>
</dbReference>
<keyword evidence="1" id="KW-0408">Iron</keyword>
<dbReference type="SUPFAM" id="SSF47979">
    <property type="entry name" value="Iron-dependent repressor protein, dimerization domain"/>
    <property type="match status" value="1"/>
</dbReference>
<reference evidence="5 6" key="1">
    <citation type="submission" date="2019-07" db="EMBL/GenBank/DDBJ databases">
        <title>Whole genome shotgun sequence of Cyclobacterium qasimii NBRC 106168.</title>
        <authorList>
            <person name="Hosoyama A."/>
            <person name="Uohara A."/>
            <person name="Ohji S."/>
            <person name="Ichikawa N."/>
        </authorList>
    </citation>
    <scope>NUCLEOTIDE SEQUENCE [LARGE SCALE GENOMIC DNA]</scope>
    <source>
        <strain evidence="5 6">NBRC 106168</strain>
    </source>
</reference>
<dbReference type="InterPro" id="IPR036390">
    <property type="entry name" value="WH_DNA-bd_sf"/>
</dbReference>
<dbReference type="InterPro" id="IPR008988">
    <property type="entry name" value="Transcriptional_repressor_C"/>
</dbReference>
<dbReference type="SUPFAM" id="SSF50037">
    <property type="entry name" value="C-terminal domain of transcriptional repressors"/>
    <property type="match status" value="1"/>
</dbReference>
<dbReference type="PANTHER" id="PTHR33238:SF7">
    <property type="entry name" value="IRON-DEPENDENT TRANSCRIPTIONAL REGULATOR"/>
    <property type="match status" value="1"/>
</dbReference>
<dbReference type="AlphaFoldDB" id="A0A512C8Y0"/>
<dbReference type="GO" id="GO:0046914">
    <property type="term" value="F:transition metal ion binding"/>
    <property type="evidence" value="ECO:0007669"/>
    <property type="project" value="InterPro"/>
</dbReference>
<gene>
    <name evidence="5" type="ORF">CQA01_11890</name>
</gene>
<keyword evidence="6" id="KW-1185">Reference proteome</keyword>
<evidence type="ECO:0000313" key="6">
    <source>
        <dbReference type="Proteomes" id="UP000321301"/>
    </source>
</evidence>
<keyword evidence="3" id="KW-0472">Membrane</keyword>
<proteinExistence type="predicted"/>
<organism evidence="5 6">
    <name type="scientific">Cyclobacterium qasimii</name>
    <dbReference type="NCBI Taxonomy" id="1350429"/>
    <lineage>
        <taxon>Bacteria</taxon>
        <taxon>Pseudomonadati</taxon>
        <taxon>Bacteroidota</taxon>
        <taxon>Cytophagia</taxon>
        <taxon>Cytophagales</taxon>
        <taxon>Cyclobacteriaceae</taxon>
        <taxon>Cyclobacterium</taxon>
    </lineage>
</organism>
<dbReference type="Proteomes" id="UP000321301">
    <property type="component" value="Unassembled WGS sequence"/>
</dbReference>
<dbReference type="GO" id="GO:0046983">
    <property type="term" value="F:protein dimerization activity"/>
    <property type="evidence" value="ECO:0007669"/>
    <property type="project" value="InterPro"/>
</dbReference>
<feature type="domain" description="Ferrous iron transporter FeoA-like" evidence="4">
    <location>
        <begin position="181"/>
        <end position="252"/>
    </location>
</feature>
<dbReference type="InterPro" id="IPR001367">
    <property type="entry name" value="Fe_dep_repressor"/>
</dbReference>
<dbReference type="SMART" id="SM00899">
    <property type="entry name" value="FeoA"/>
    <property type="match status" value="2"/>
</dbReference>
<dbReference type="Gene3D" id="2.30.30.90">
    <property type="match status" value="1"/>
</dbReference>
<dbReference type="Pfam" id="PF02742">
    <property type="entry name" value="Fe_dep_repr_C"/>
    <property type="match status" value="1"/>
</dbReference>
<dbReference type="Gene3D" id="1.10.10.10">
    <property type="entry name" value="Winged helix-like DNA-binding domain superfamily/Winged helix DNA-binding domain"/>
    <property type="match status" value="1"/>
</dbReference>
<dbReference type="EMBL" id="BJYV01000003">
    <property type="protein sequence ID" value="GEO20655.1"/>
    <property type="molecule type" value="Genomic_DNA"/>
</dbReference>
<evidence type="ECO:0000256" key="1">
    <source>
        <dbReference type="ARBA" id="ARBA00023004"/>
    </source>
</evidence>
<sequence length="340" mass="38847">MNYNPITALAIFFGICLLLYFAFRPKKGIYFLLKSMYKQKDKVIIEDILKFLYHNQLSNNSITTIGLTNSLNFSNSLIIESLKKMMDNELIVLEKDSYKLTPNGNEYAFQIIRAHRLWEKYLSEKTGFHKEEWHERAEDKEHELSESEINKLSDLLGNPRFDPHGDPIPTSKGKMKSKRGVSLSSLKENDIGQIIHIEDEPDIIYKQILAENIHLYSTIRVIENNHTRVVFHSEGEQFVLAPIVAGNITISVSEKNETLEENIARLSSLKIDEQAKIVGLSKECRGESRRRLLDLGFVKGATVAIDLLNPLGDPKAYYIKGTAIALRKDQASKILINRIE</sequence>
<dbReference type="InterPro" id="IPR050536">
    <property type="entry name" value="DtxR_MntR_Metal-Reg"/>
</dbReference>